<evidence type="ECO:0000259" key="2">
    <source>
        <dbReference type="Pfam" id="PF04059"/>
    </source>
</evidence>
<protein>
    <recommendedName>
        <fullName evidence="2">Mei2-like C-terminal RNA recognition motif domain-containing protein</fullName>
    </recommendedName>
</protein>
<evidence type="ECO:0000256" key="1">
    <source>
        <dbReference type="SAM" id="MobiDB-lite"/>
    </source>
</evidence>
<dbReference type="EMBL" id="HBEG01046982">
    <property type="protein sequence ID" value="CAD8384890.1"/>
    <property type="molecule type" value="Transcribed_RNA"/>
</dbReference>
<dbReference type="InterPro" id="IPR035979">
    <property type="entry name" value="RBD_domain_sf"/>
</dbReference>
<accession>A0A7S0B6X7</accession>
<sequence>MNDGKLRVRHTFLEVVDEAGLAEGEGLRRRHSAPPNLEASRLEEGPCDEQCEDAARLTSSPVLFDTAGGATAGRNEDWLTEPAPGGLARGGGADATMLEGLEGRDINQMTTVILRNVPHAYTRDDLLELLDAQGFSCRYDFVYLPVKFGSSCAFGYALVNLVDHEDAKLFQAHFQNFSSWNVPCSNSASVSWSKAHQGLAEHVERYRNSPMMHSSIPDDCKPIMLQDGVRVAFPPPTKKAAPQRRAERTKHSRNRDGHGQKGGPGSVSSLTSEVSSSDPWKAPSISSASTPADSTAHLAEPTESPLFKGLTWLGGYEEPATKQTSTPDIGLYELTTQMICGSECSSEQSLRSSVPGSCRSVGAAPSTCSSRRGLMGRGAAERSPQGAAAWSNTLLAAGLEAVPDAGTGGSPLANSGGRRLQESSPRKKGHQTWHSAWTPGCGPVEGWVGAAAVEAPCWAPVAGPLAPGSVVEIVNGVRPSGEHARILLVDHARKQYKVQLCDGSICMVKAKNARLIG</sequence>
<dbReference type="AlphaFoldDB" id="A0A7S0B6X7"/>
<feature type="region of interest" description="Disordered" evidence="1">
    <location>
        <begin position="406"/>
        <end position="435"/>
    </location>
</feature>
<dbReference type="GO" id="GO:0003676">
    <property type="term" value="F:nucleic acid binding"/>
    <property type="evidence" value="ECO:0007669"/>
    <property type="project" value="InterPro"/>
</dbReference>
<feature type="region of interest" description="Disordered" evidence="1">
    <location>
        <begin position="232"/>
        <end position="302"/>
    </location>
</feature>
<name>A0A7S0B6X7_9DINO</name>
<dbReference type="SUPFAM" id="SSF54928">
    <property type="entry name" value="RNA-binding domain, RBD"/>
    <property type="match status" value="1"/>
</dbReference>
<dbReference type="InterPro" id="IPR007201">
    <property type="entry name" value="Mei2-like_Rrm_C"/>
</dbReference>
<feature type="compositionally biased region" description="Low complexity" evidence="1">
    <location>
        <begin position="266"/>
        <end position="277"/>
    </location>
</feature>
<organism evidence="3">
    <name type="scientific">Pyrodinium bahamense</name>
    <dbReference type="NCBI Taxonomy" id="73915"/>
    <lineage>
        <taxon>Eukaryota</taxon>
        <taxon>Sar</taxon>
        <taxon>Alveolata</taxon>
        <taxon>Dinophyceae</taxon>
        <taxon>Gonyaulacales</taxon>
        <taxon>Pyrocystaceae</taxon>
        <taxon>Pyrodinium</taxon>
    </lineage>
</organism>
<feature type="domain" description="Mei2-like C-terminal RNA recognition motif" evidence="2">
    <location>
        <begin position="110"/>
        <end position="194"/>
    </location>
</feature>
<proteinExistence type="predicted"/>
<feature type="compositionally biased region" description="Polar residues" evidence="1">
    <location>
        <begin position="284"/>
        <end position="293"/>
    </location>
</feature>
<dbReference type="Pfam" id="PF04059">
    <property type="entry name" value="RRM_2"/>
    <property type="match status" value="1"/>
</dbReference>
<gene>
    <name evidence="3" type="ORF">PBAH0796_LOCUS28578</name>
</gene>
<evidence type="ECO:0000313" key="3">
    <source>
        <dbReference type="EMBL" id="CAD8384890.1"/>
    </source>
</evidence>
<reference evidence="3" key="1">
    <citation type="submission" date="2021-01" db="EMBL/GenBank/DDBJ databases">
        <authorList>
            <person name="Corre E."/>
            <person name="Pelletier E."/>
            <person name="Niang G."/>
            <person name="Scheremetjew M."/>
            <person name="Finn R."/>
            <person name="Kale V."/>
            <person name="Holt S."/>
            <person name="Cochrane G."/>
            <person name="Meng A."/>
            <person name="Brown T."/>
            <person name="Cohen L."/>
        </authorList>
    </citation>
    <scope>NUCLEOTIDE SEQUENCE</scope>
    <source>
        <strain evidence="3">Pbaha01</strain>
    </source>
</reference>